<evidence type="ECO:0000256" key="5">
    <source>
        <dbReference type="ARBA" id="ARBA00022679"/>
    </source>
</evidence>
<feature type="binding site" evidence="11">
    <location>
        <position position="36"/>
    </location>
    <ligand>
        <name>substrate</name>
    </ligand>
</feature>
<keyword evidence="4 11" id="KW-0028">Amino-acid biosynthesis</keyword>
<dbReference type="eggNOG" id="COG0703">
    <property type="taxonomic scope" value="Bacteria"/>
</dbReference>
<dbReference type="GO" id="GO:0008652">
    <property type="term" value="P:amino acid biosynthetic process"/>
    <property type="evidence" value="ECO:0007669"/>
    <property type="project" value="UniProtKB-KW"/>
</dbReference>
<feature type="binding site" evidence="11">
    <location>
        <position position="82"/>
    </location>
    <ligand>
        <name>substrate</name>
    </ligand>
</feature>
<dbReference type="InterPro" id="IPR031322">
    <property type="entry name" value="Shikimate/glucono_kinase"/>
</dbReference>
<keyword evidence="11" id="KW-0963">Cytoplasm</keyword>
<dbReference type="GO" id="GO:0000287">
    <property type="term" value="F:magnesium ion binding"/>
    <property type="evidence" value="ECO:0007669"/>
    <property type="project" value="UniProtKB-UniRule"/>
</dbReference>
<keyword evidence="11" id="KW-0460">Magnesium</keyword>
<dbReference type="GO" id="GO:0004765">
    <property type="term" value="F:shikimate kinase activity"/>
    <property type="evidence" value="ECO:0007669"/>
    <property type="project" value="UniProtKB-UniRule"/>
</dbReference>
<evidence type="ECO:0000256" key="4">
    <source>
        <dbReference type="ARBA" id="ARBA00022605"/>
    </source>
</evidence>
<dbReference type="Pfam" id="PF01202">
    <property type="entry name" value="SKI"/>
    <property type="match status" value="1"/>
</dbReference>
<dbReference type="InterPro" id="IPR000623">
    <property type="entry name" value="Shikimate_kinase/TSH1"/>
</dbReference>
<organism evidence="12 13">
    <name type="scientific">Pontibacillus marinus BH030004 = DSM 16465</name>
    <dbReference type="NCBI Taxonomy" id="1385511"/>
    <lineage>
        <taxon>Bacteria</taxon>
        <taxon>Bacillati</taxon>
        <taxon>Bacillota</taxon>
        <taxon>Bacilli</taxon>
        <taxon>Bacillales</taxon>
        <taxon>Bacillaceae</taxon>
        <taxon>Pontibacillus</taxon>
    </lineage>
</organism>
<keyword evidence="6 11" id="KW-0547">Nucleotide-binding</keyword>
<feature type="binding site" evidence="11">
    <location>
        <position position="120"/>
    </location>
    <ligand>
        <name>ATP</name>
        <dbReference type="ChEBI" id="CHEBI:30616"/>
    </ligand>
</feature>
<evidence type="ECO:0000256" key="3">
    <source>
        <dbReference type="ARBA" id="ARBA00012154"/>
    </source>
</evidence>
<dbReference type="InterPro" id="IPR023000">
    <property type="entry name" value="Shikimate_kinase_CS"/>
</dbReference>
<comment type="function">
    <text evidence="11">Catalyzes the specific phosphorylation of the 3-hydroxyl group of shikimic acid using ATP as a cosubstrate.</text>
</comment>
<evidence type="ECO:0000256" key="1">
    <source>
        <dbReference type="ARBA" id="ARBA00004842"/>
    </source>
</evidence>
<evidence type="ECO:0000256" key="2">
    <source>
        <dbReference type="ARBA" id="ARBA00006997"/>
    </source>
</evidence>
<accession>A0A0A5FZ02</accession>
<dbReference type="GO" id="GO:0009073">
    <property type="term" value="P:aromatic amino acid family biosynthetic process"/>
    <property type="evidence" value="ECO:0007669"/>
    <property type="project" value="UniProtKB-KW"/>
</dbReference>
<comment type="subcellular location">
    <subcellularLocation>
        <location evidence="11">Cytoplasm</location>
    </subcellularLocation>
</comment>
<dbReference type="GO" id="GO:0009423">
    <property type="term" value="P:chorismate biosynthetic process"/>
    <property type="evidence" value="ECO:0007669"/>
    <property type="project" value="UniProtKB-UniRule"/>
</dbReference>
<comment type="cofactor">
    <cofactor evidence="11">
        <name>Mg(2+)</name>
        <dbReference type="ChEBI" id="CHEBI:18420"/>
    </cofactor>
    <text evidence="11">Binds 1 Mg(2+) ion per subunit.</text>
</comment>
<dbReference type="EMBL" id="AVPF01000045">
    <property type="protein sequence ID" value="KGX85004.1"/>
    <property type="molecule type" value="Genomic_DNA"/>
</dbReference>
<comment type="similarity">
    <text evidence="2 11">Belongs to the shikimate kinase family.</text>
</comment>
<proteinExistence type="inferred from homology"/>
<dbReference type="GO" id="GO:0005524">
    <property type="term" value="F:ATP binding"/>
    <property type="evidence" value="ECO:0007669"/>
    <property type="project" value="UniProtKB-UniRule"/>
</dbReference>
<dbReference type="PRINTS" id="PR01100">
    <property type="entry name" value="SHIKIMTKNASE"/>
</dbReference>
<reference evidence="12 13" key="1">
    <citation type="submission" date="2013-08" db="EMBL/GenBank/DDBJ databases">
        <authorList>
            <person name="Huang J."/>
            <person name="Wang G."/>
        </authorList>
    </citation>
    <scope>NUCLEOTIDE SEQUENCE [LARGE SCALE GENOMIC DNA]</scope>
    <source>
        <strain evidence="12 13">BH030004</strain>
    </source>
</reference>
<protein>
    <recommendedName>
        <fullName evidence="3 11">Shikimate kinase</fullName>
        <shortName evidence="11">SK</shortName>
        <ecNumber evidence="3 11">2.7.1.71</ecNumber>
    </recommendedName>
</protein>
<evidence type="ECO:0000256" key="10">
    <source>
        <dbReference type="ARBA" id="ARBA00048567"/>
    </source>
</evidence>
<dbReference type="Proteomes" id="UP000030403">
    <property type="component" value="Unassembled WGS sequence"/>
</dbReference>
<feature type="binding site" evidence="11">
    <location>
        <position position="18"/>
    </location>
    <ligand>
        <name>Mg(2+)</name>
        <dbReference type="ChEBI" id="CHEBI:18420"/>
    </ligand>
</feature>
<keyword evidence="13" id="KW-1185">Reference proteome</keyword>
<comment type="subunit">
    <text evidence="11">Monomer.</text>
</comment>
<evidence type="ECO:0000313" key="12">
    <source>
        <dbReference type="EMBL" id="KGX85004.1"/>
    </source>
</evidence>
<dbReference type="Gene3D" id="3.40.50.300">
    <property type="entry name" value="P-loop containing nucleotide triphosphate hydrolases"/>
    <property type="match status" value="1"/>
</dbReference>
<evidence type="ECO:0000256" key="7">
    <source>
        <dbReference type="ARBA" id="ARBA00022777"/>
    </source>
</evidence>
<sequence length="169" mass="19187">MQHMNNIVLIGFMGSGKSSVGKLLAEQTHRTYIDLDQKIEEDTGDTIPNIFKNEGEEGFRKRETEVLRALSSREGTVISTGGGIVERKENHDVLKEHGPVIYLHASFEEISARLEDDESRPLWSKPEVERKNLLEKRLPVYKECADELVNTDHKSINDVVNEIESLIKS</sequence>
<evidence type="ECO:0000256" key="6">
    <source>
        <dbReference type="ARBA" id="ARBA00022741"/>
    </source>
</evidence>
<feature type="binding site" evidence="11">
    <location>
        <begin position="14"/>
        <end position="19"/>
    </location>
    <ligand>
        <name>ATP</name>
        <dbReference type="ChEBI" id="CHEBI:30616"/>
    </ligand>
</feature>
<dbReference type="EC" id="2.7.1.71" evidence="3 11"/>
<keyword evidence="11" id="KW-0479">Metal-binding</keyword>
<evidence type="ECO:0000256" key="8">
    <source>
        <dbReference type="ARBA" id="ARBA00022840"/>
    </source>
</evidence>
<comment type="catalytic activity">
    <reaction evidence="10 11">
        <text>shikimate + ATP = 3-phosphoshikimate + ADP + H(+)</text>
        <dbReference type="Rhea" id="RHEA:13121"/>
        <dbReference type="ChEBI" id="CHEBI:15378"/>
        <dbReference type="ChEBI" id="CHEBI:30616"/>
        <dbReference type="ChEBI" id="CHEBI:36208"/>
        <dbReference type="ChEBI" id="CHEBI:145989"/>
        <dbReference type="ChEBI" id="CHEBI:456216"/>
        <dbReference type="EC" id="2.7.1.71"/>
    </reaction>
</comment>
<dbReference type="PANTHER" id="PTHR21087:SF16">
    <property type="entry name" value="SHIKIMATE KINASE 1, CHLOROPLASTIC"/>
    <property type="match status" value="1"/>
</dbReference>
<dbReference type="GO" id="GO:0005829">
    <property type="term" value="C:cytosol"/>
    <property type="evidence" value="ECO:0007669"/>
    <property type="project" value="TreeGrafter"/>
</dbReference>
<dbReference type="AlphaFoldDB" id="A0A0A5FZ02"/>
<dbReference type="InterPro" id="IPR027417">
    <property type="entry name" value="P-loop_NTPase"/>
</dbReference>
<name>A0A0A5FZ02_9BACI</name>
<comment type="pathway">
    <text evidence="1 11">Metabolic intermediate biosynthesis; chorismate biosynthesis; chorismate from D-erythrose 4-phosphate and phosphoenolpyruvate: step 5/7.</text>
</comment>
<dbReference type="OrthoDB" id="9800332at2"/>
<evidence type="ECO:0000256" key="9">
    <source>
        <dbReference type="ARBA" id="ARBA00023141"/>
    </source>
</evidence>
<keyword evidence="9 11" id="KW-0057">Aromatic amino acid biosynthesis</keyword>
<feature type="binding site" evidence="11">
    <location>
        <position position="60"/>
    </location>
    <ligand>
        <name>substrate</name>
    </ligand>
</feature>
<evidence type="ECO:0000313" key="13">
    <source>
        <dbReference type="Proteomes" id="UP000030403"/>
    </source>
</evidence>
<keyword evidence="8 11" id="KW-0067">ATP-binding</keyword>
<feature type="binding site" evidence="11">
    <location>
        <position position="137"/>
    </location>
    <ligand>
        <name>substrate</name>
    </ligand>
</feature>
<keyword evidence="7 11" id="KW-0418">Kinase</keyword>
<dbReference type="PROSITE" id="PS01128">
    <property type="entry name" value="SHIKIMATE_KINASE"/>
    <property type="match status" value="1"/>
</dbReference>
<keyword evidence="5 11" id="KW-0808">Transferase</keyword>
<gene>
    <name evidence="11 12" type="primary">aroK</name>
    <name evidence="12" type="ORF">N783_15390</name>
</gene>
<dbReference type="UniPathway" id="UPA00053">
    <property type="reaction ID" value="UER00088"/>
</dbReference>
<dbReference type="SUPFAM" id="SSF52540">
    <property type="entry name" value="P-loop containing nucleoside triphosphate hydrolases"/>
    <property type="match status" value="1"/>
</dbReference>
<dbReference type="CDD" id="cd00464">
    <property type="entry name" value="SK"/>
    <property type="match status" value="1"/>
</dbReference>
<evidence type="ECO:0000256" key="11">
    <source>
        <dbReference type="HAMAP-Rule" id="MF_00109"/>
    </source>
</evidence>
<dbReference type="HAMAP" id="MF_00109">
    <property type="entry name" value="Shikimate_kinase"/>
    <property type="match status" value="1"/>
</dbReference>
<dbReference type="PANTHER" id="PTHR21087">
    <property type="entry name" value="SHIKIMATE KINASE"/>
    <property type="match status" value="1"/>
</dbReference>
<comment type="caution">
    <text evidence="11">Lacks conserved residue(s) required for the propagation of feature annotation.</text>
</comment>
<dbReference type="STRING" id="1385511.GCA_000425225_01722"/>
<comment type="caution">
    <text evidence="12">The sequence shown here is derived from an EMBL/GenBank/DDBJ whole genome shotgun (WGS) entry which is preliminary data.</text>
</comment>